<evidence type="ECO:0000313" key="1">
    <source>
        <dbReference type="EMBL" id="CAA0830709.1"/>
    </source>
</evidence>
<organism evidence="1 2">
    <name type="scientific">Striga hermonthica</name>
    <name type="common">Purple witchweed</name>
    <name type="synonym">Buchnera hermonthica</name>
    <dbReference type="NCBI Taxonomy" id="68872"/>
    <lineage>
        <taxon>Eukaryota</taxon>
        <taxon>Viridiplantae</taxon>
        <taxon>Streptophyta</taxon>
        <taxon>Embryophyta</taxon>
        <taxon>Tracheophyta</taxon>
        <taxon>Spermatophyta</taxon>
        <taxon>Magnoliopsida</taxon>
        <taxon>eudicotyledons</taxon>
        <taxon>Gunneridae</taxon>
        <taxon>Pentapetalae</taxon>
        <taxon>asterids</taxon>
        <taxon>lamiids</taxon>
        <taxon>Lamiales</taxon>
        <taxon>Orobanchaceae</taxon>
        <taxon>Buchnereae</taxon>
        <taxon>Striga</taxon>
    </lineage>
</organism>
<dbReference type="Proteomes" id="UP001153555">
    <property type="component" value="Unassembled WGS sequence"/>
</dbReference>
<comment type="caution">
    <text evidence="1">The sequence shown here is derived from an EMBL/GenBank/DDBJ whole genome shotgun (WGS) entry which is preliminary data.</text>
</comment>
<feature type="non-terminal residue" evidence="1">
    <location>
        <position position="1"/>
    </location>
</feature>
<gene>
    <name evidence="1" type="ORF">SHERM_26099</name>
</gene>
<dbReference type="AlphaFoldDB" id="A0A9N7NIJ7"/>
<reference evidence="1" key="1">
    <citation type="submission" date="2019-12" db="EMBL/GenBank/DDBJ databases">
        <authorList>
            <person name="Scholes J."/>
        </authorList>
    </citation>
    <scope>NUCLEOTIDE SEQUENCE</scope>
</reference>
<protein>
    <submittedName>
        <fullName evidence="1">Uncharacterized protein</fullName>
    </submittedName>
</protein>
<dbReference type="EMBL" id="CACSLK010027831">
    <property type="protein sequence ID" value="CAA0830709.1"/>
    <property type="molecule type" value="Genomic_DNA"/>
</dbReference>
<sequence>PNVQLLEAAVLASKALLPFLQDMILVIIYPVSPTCHSFHIFTALKYELKQIITKLFHFHRLLQSPYVIRSSFNSNPASSSPSFQYITLTICLEHPLSRFHFPSSKVLRDNTEAKQLKEFFATHTCRILENFLGEFTARTFTGIPERLQLTTLPEQRSCCIYSIGSDVTSYST</sequence>
<name>A0A9N7NIJ7_STRHE</name>
<keyword evidence="2" id="KW-1185">Reference proteome</keyword>
<accession>A0A9N7NIJ7</accession>
<proteinExistence type="predicted"/>
<feature type="non-terminal residue" evidence="1">
    <location>
        <position position="172"/>
    </location>
</feature>
<evidence type="ECO:0000313" key="2">
    <source>
        <dbReference type="Proteomes" id="UP001153555"/>
    </source>
</evidence>